<feature type="non-terminal residue" evidence="1">
    <location>
        <position position="1"/>
    </location>
</feature>
<sequence length="141" mass="15413">RVQTQQGSPSKVIESVKEELGNSQPELVALIQKGIDSSQEDDETAIRSYGEKKTFGNNTIFTGKACPIAGALPASIHFIIKYENDIEDGLIKDVAVGGDQAARNLVIASVLGSQQNAKVPERWSQKLTKYQEIERIIDSLQ</sequence>
<dbReference type="Proteomes" id="UP001479436">
    <property type="component" value="Unassembled WGS sequence"/>
</dbReference>
<organism evidence="1 2">
    <name type="scientific">Basidiobolus ranarum</name>
    <dbReference type="NCBI Taxonomy" id="34480"/>
    <lineage>
        <taxon>Eukaryota</taxon>
        <taxon>Fungi</taxon>
        <taxon>Fungi incertae sedis</taxon>
        <taxon>Zoopagomycota</taxon>
        <taxon>Entomophthoromycotina</taxon>
        <taxon>Basidiobolomycetes</taxon>
        <taxon>Basidiobolales</taxon>
        <taxon>Basidiobolaceae</taxon>
        <taxon>Basidiobolus</taxon>
    </lineage>
</organism>
<dbReference type="Gene3D" id="1.10.4080.10">
    <property type="entry name" value="ADP-ribosylation/Crystallin J1"/>
    <property type="match status" value="1"/>
</dbReference>
<comment type="caution">
    <text evidence="1">The sequence shown here is derived from an EMBL/GenBank/DDBJ whole genome shotgun (WGS) entry which is preliminary data.</text>
</comment>
<keyword evidence="2" id="KW-1185">Reference proteome</keyword>
<dbReference type="EMBL" id="JASJQH010011341">
    <property type="protein sequence ID" value="KAK9667466.1"/>
    <property type="molecule type" value="Genomic_DNA"/>
</dbReference>
<evidence type="ECO:0000313" key="2">
    <source>
        <dbReference type="Proteomes" id="UP001479436"/>
    </source>
</evidence>
<dbReference type="InterPro" id="IPR036705">
    <property type="entry name" value="Ribosyl_crysJ1_sf"/>
</dbReference>
<protein>
    <recommendedName>
        <fullName evidence="3">ADP-ribosylglycohydrolase family protein</fullName>
    </recommendedName>
</protein>
<reference evidence="1 2" key="1">
    <citation type="submission" date="2023-04" db="EMBL/GenBank/DDBJ databases">
        <title>Genome of Basidiobolus ranarum AG-B5.</title>
        <authorList>
            <person name="Stajich J.E."/>
            <person name="Carter-House D."/>
            <person name="Gryganskyi A."/>
        </authorList>
    </citation>
    <scope>NUCLEOTIDE SEQUENCE [LARGE SCALE GENOMIC DNA]</scope>
    <source>
        <strain evidence="1 2">AG-B5</strain>
    </source>
</reference>
<evidence type="ECO:0008006" key="3">
    <source>
        <dbReference type="Google" id="ProtNLM"/>
    </source>
</evidence>
<accession>A0ABR2VJY2</accession>
<proteinExistence type="predicted"/>
<name>A0ABR2VJY2_9FUNG</name>
<evidence type="ECO:0000313" key="1">
    <source>
        <dbReference type="EMBL" id="KAK9667466.1"/>
    </source>
</evidence>
<gene>
    <name evidence="1" type="ORF">K7432_017833</name>
</gene>
<dbReference type="SUPFAM" id="SSF101478">
    <property type="entry name" value="ADP-ribosylglycohydrolase"/>
    <property type="match status" value="1"/>
</dbReference>